<dbReference type="GO" id="GO:0005829">
    <property type="term" value="C:cytosol"/>
    <property type="evidence" value="ECO:0007669"/>
    <property type="project" value="TreeGrafter"/>
</dbReference>
<dbReference type="GO" id="GO:0000156">
    <property type="term" value="F:phosphorelay response regulator activity"/>
    <property type="evidence" value="ECO:0007669"/>
    <property type="project" value="TreeGrafter"/>
</dbReference>
<dbReference type="InterPro" id="IPR039420">
    <property type="entry name" value="WalR-like"/>
</dbReference>
<evidence type="ECO:0000259" key="7">
    <source>
        <dbReference type="PROSITE" id="PS50110"/>
    </source>
</evidence>
<evidence type="ECO:0000256" key="1">
    <source>
        <dbReference type="ARBA" id="ARBA00022553"/>
    </source>
</evidence>
<evidence type="ECO:0000256" key="2">
    <source>
        <dbReference type="ARBA" id="ARBA00023012"/>
    </source>
</evidence>
<dbReference type="Pfam" id="PF00072">
    <property type="entry name" value="Response_reg"/>
    <property type="match status" value="1"/>
</dbReference>
<comment type="caution">
    <text evidence="8">The sequence shown here is derived from an EMBL/GenBank/DDBJ whole genome shotgun (WGS) entry which is preliminary data.</text>
</comment>
<dbReference type="InterPro" id="IPR001789">
    <property type="entry name" value="Sig_transdc_resp-reg_receiver"/>
</dbReference>
<name>A0A0F3GQH6_9BACT</name>
<evidence type="ECO:0000256" key="6">
    <source>
        <dbReference type="PROSITE-ProRule" id="PRU00169"/>
    </source>
</evidence>
<dbReference type="GO" id="GO:0032993">
    <property type="term" value="C:protein-DNA complex"/>
    <property type="evidence" value="ECO:0007669"/>
    <property type="project" value="TreeGrafter"/>
</dbReference>
<keyword evidence="2" id="KW-0902">Two-component regulatory system</keyword>
<dbReference type="InterPro" id="IPR011006">
    <property type="entry name" value="CheY-like_superfamily"/>
</dbReference>
<gene>
    <name evidence="8" type="ORF">MBAV_004896</name>
</gene>
<dbReference type="PROSITE" id="PS50110">
    <property type="entry name" value="RESPONSE_REGULATORY"/>
    <property type="match status" value="1"/>
</dbReference>
<evidence type="ECO:0000313" key="9">
    <source>
        <dbReference type="Proteomes" id="UP000033423"/>
    </source>
</evidence>
<evidence type="ECO:0000313" key="8">
    <source>
        <dbReference type="EMBL" id="KJU82903.1"/>
    </source>
</evidence>
<dbReference type="Gene3D" id="3.40.50.2300">
    <property type="match status" value="1"/>
</dbReference>
<dbReference type="GO" id="GO:0000976">
    <property type="term" value="F:transcription cis-regulatory region binding"/>
    <property type="evidence" value="ECO:0007669"/>
    <property type="project" value="TreeGrafter"/>
</dbReference>
<reference evidence="8 9" key="1">
    <citation type="submission" date="2015-02" db="EMBL/GenBank/DDBJ databases">
        <title>Single-cell genomics of uncultivated deep-branching MTB reveals a conserved set of magnetosome genes.</title>
        <authorList>
            <person name="Kolinko S."/>
            <person name="Richter M."/>
            <person name="Glockner F.O."/>
            <person name="Brachmann A."/>
            <person name="Schuler D."/>
        </authorList>
    </citation>
    <scope>NUCLEOTIDE SEQUENCE [LARGE SCALE GENOMIC DNA]</scope>
    <source>
        <strain evidence="8">TM-1</strain>
    </source>
</reference>
<dbReference type="PANTHER" id="PTHR48111:SF21">
    <property type="entry name" value="DNA-BINDING DUAL MASTER TRANSCRIPTIONAL REGULATOR RPAA"/>
    <property type="match status" value="1"/>
</dbReference>
<dbReference type="SUPFAM" id="SSF52172">
    <property type="entry name" value="CheY-like"/>
    <property type="match status" value="1"/>
</dbReference>
<evidence type="ECO:0000256" key="4">
    <source>
        <dbReference type="ARBA" id="ARBA00023125"/>
    </source>
</evidence>
<feature type="modified residue" description="4-aspartylphosphate" evidence="6">
    <location>
        <position position="55"/>
    </location>
</feature>
<dbReference type="EMBL" id="LACI01002121">
    <property type="protein sequence ID" value="KJU82903.1"/>
    <property type="molecule type" value="Genomic_DNA"/>
</dbReference>
<dbReference type="SMART" id="SM00448">
    <property type="entry name" value="REC"/>
    <property type="match status" value="1"/>
</dbReference>
<protein>
    <submittedName>
        <fullName evidence="8">Response regulator receiver protein</fullName>
    </submittedName>
</protein>
<keyword evidence="4" id="KW-0238">DNA-binding</keyword>
<dbReference type="PANTHER" id="PTHR48111">
    <property type="entry name" value="REGULATOR OF RPOS"/>
    <property type="match status" value="1"/>
</dbReference>
<dbReference type="Proteomes" id="UP000033423">
    <property type="component" value="Unassembled WGS sequence"/>
</dbReference>
<evidence type="ECO:0000256" key="3">
    <source>
        <dbReference type="ARBA" id="ARBA00023015"/>
    </source>
</evidence>
<organism evidence="8 9">
    <name type="scientific">Candidatus Magnetobacterium bavaricum</name>
    <dbReference type="NCBI Taxonomy" id="29290"/>
    <lineage>
        <taxon>Bacteria</taxon>
        <taxon>Pseudomonadati</taxon>
        <taxon>Nitrospirota</taxon>
        <taxon>Thermodesulfovibrionia</taxon>
        <taxon>Thermodesulfovibrionales</taxon>
        <taxon>Candidatus Magnetobacteriaceae</taxon>
        <taxon>Candidatus Magnetobacterium</taxon>
    </lineage>
</organism>
<proteinExistence type="predicted"/>
<dbReference type="GO" id="GO:0006355">
    <property type="term" value="P:regulation of DNA-templated transcription"/>
    <property type="evidence" value="ECO:0007669"/>
    <property type="project" value="TreeGrafter"/>
</dbReference>
<accession>A0A0F3GQH6</accession>
<keyword evidence="3" id="KW-0805">Transcription regulation</keyword>
<keyword evidence="5" id="KW-0804">Transcription</keyword>
<evidence type="ECO:0000256" key="5">
    <source>
        <dbReference type="ARBA" id="ARBA00023163"/>
    </source>
</evidence>
<keyword evidence="9" id="KW-1185">Reference proteome</keyword>
<sequence>MRILIAEDDFTSRTLLQHFLSPYGDCDVTVNGNEALEAFMLAIEEGQPYNLICLDIMMPEMDGIKVLKAMRAKERELGVLPQNEAKVFMTTALDAPKNVIEAYYRGGCTDYLTKPIDTKKLLARLKENKLID</sequence>
<feature type="domain" description="Response regulatory" evidence="7">
    <location>
        <begin position="2"/>
        <end position="129"/>
    </location>
</feature>
<dbReference type="AlphaFoldDB" id="A0A0F3GQH6"/>
<keyword evidence="1 6" id="KW-0597">Phosphoprotein</keyword>